<protein>
    <recommendedName>
        <fullName evidence="8">Ferredoxin</fullName>
    </recommendedName>
</protein>
<comment type="function">
    <text evidence="8">Ferredoxins are iron-sulfur proteins that transfer electrons in a wide variety of metabolic reactions.</text>
</comment>
<dbReference type="STRING" id="145388.A0A0D2M441"/>
<dbReference type="PANTHER" id="PTHR43112">
    <property type="entry name" value="FERREDOXIN"/>
    <property type="match status" value="1"/>
</dbReference>
<dbReference type="Pfam" id="PF00111">
    <property type="entry name" value="Fer2"/>
    <property type="match status" value="1"/>
</dbReference>
<evidence type="ECO:0000256" key="1">
    <source>
        <dbReference type="ARBA" id="ARBA00007874"/>
    </source>
</evidence>
<evidence type="ECO:0000256" key="8">
    <source>
        <dbReference type="RuleBase" id="RU364001"/>
    </source>
</evidence>
<gene>
    <name evidence="11" type="ORF">MNEG_9623</name>
</gene>
<organism evidence="11 12">
    <name type="scientific">Monoraphidium neglectum</name>
    <dbReference type="NCBI Taxonomy" id="145388"/>
    <lineage>
        <taxon>Eukaryota</taxon>
        <taxon>Viridiplantae</taxon>
        <taxon>Chlorophyta</taxon>
        <taxon>core chlorophytes</taxon>
        <taxon>Chlorophyceae</taxon>
        <taxon>CS clade</taxon>
        <taxon>Sphaeropleales</taxon>
        <taxon>Selenastraceae</taxon>
        <taxon>Monoraphidium</taxon>
    </lineage>
</organism>
<comment type="similarity">
    <text evidence="1 8">Belongs to the 2Fe2S plant-type ferredoxin family.</text>
</comment>
<dbReference type="InterPro" id="IPR012675">
    <property type="entry name" value="Beta-grasp_dom_sf"/>
</dbReference>
<keyword evidence="3 8" id="KW-0001">2Fe-2S</keyword>
<name>A0A0D2M441_9CHLO</name>
<dbReference type="GO" id="GO:0051537">
    <property type="term" value="F:2 iron, 2 sulfur cluster binding"/>
    <property type="evidence" value="ECO:0007669"/>
    <property type="project" value="UniProtKB-KW"/>
</dbReference>
<dbReference type="NCBIfam" id="TIGR02008">
    <property type="entry name" value="fdx_plant"/>
    <property type="match status" value="1"/>
</dbReference>
<keyword evidence="2 8" id="KW-0813">Transport</keyword>
<evidence type="ECO:0000256" key="6">
    <source>
        <dbReference type="ARBA" id="ARBA00023004"/>
    </source>
</evidence>
<dbReference type="GO" id="GO:0022900">
    <property type="term" value="P:electron transport chain"/>
    <property type="evidence" value="ECO:0007669"/>
    <property type="project" value="InterPro"/>
</dbReference>
<evidence type="ECO:0000256" key="3">
    <source>
        <dbReference type="ARBA" id="ARBA00022714"/>
    </source>
</evidence>
<dbReference type="GO" id="GO:0046872">
    <property type="term" value="F:metal ion binding"/>
    <property type="evidence" value="ECO:0007669"/>
    <property type="project" value="UniProtKB-KW"/>
</dbReference>
<evidence type="ECO:0000256" key="2">
    <source>
        <dbReference type="ARBA" id="ARBA00022448"/>
    </source>
</evidence>
<evidence type="ECO:0000256" key="9">
    <source>
        <dbReference type="SAM" id="MobiDB-lite"/>
    </source>
</evidence>
<dbReference type="InterPro" id="IPR006058">
    <property type="entry name" value="2Fe2S_fd_BS"/>
</dbReference>
<dbReference type="OrthoDB" id="1885901at2759"/>
<keyword evidence="12" id="KW-1185">Reference proteome</keyword>
<dbReference type="InterPro" id="IPR010241">
    <property type="entry name" value="Fd_pln"/>
</dbReference>
<comment type="cofactor">
    <cofactor evidence="8">
        <name>[2Fe-2S] cluster</name>
        <dbReference type="ChEBI" id="CHEBI:190135"/>
    </cofactor>
    <text evidence="8">Binds 1 [2Fe-2S] cluster.</text>
</comment>
<evidence type="ECO:0000256" key="4">
    <source>
        <dbReference type="ARBA" id="ARBA00022723"/>
    </source>
</evidence>
<evidence type="ECO:0000256" key="5">
    <source>
        <dbReference type="ARBA" id="ARBA00022982"/>
    </source>
</evidence>
<evidence type="ECO:0000256" key="7">
    <source>
        <dbReference type="ARBA" id="ARBA00023014"/>
    </source>
</evidence>
<sequence length="196" mass="20974">MHTSVRHAPACSSSSSSGSVSQQRQRRHAPEHQRRRRALRVAASGVDLAREKIKLPPPPSESKGITYKITLVAGDDDSRTFDCPDNKYILDAAEAAGLDLPATCRAGICGACVARRTAGSIDQSDIADLSFTLTDDEVEAGMTLLCMSRATSDVTLETQSDWGYSLGITEWKGATGTFSAKPDPLMGTSWTEGDPK</sequence>
<comment type="subcellular location">
    <subcellularLocation>
        <location evidence="8">Plastid</location>
        <location evidence="8">Chloroplast</location>
    </subcellularLocation>
</comment>
<dbReference type="GO" id="GO:0009507">
    <property type="term" value="C:chloroplast"/>
    <property type="evidence" value="ECO:0007669"/>
    <property type="project" value="UniProtKB-SubCell"/>
</dbReference>
<dbReference type="PROSITE" id="PS51085">
    <property type="entry name" value="2FE2S_FER_2"/>
    <property type="match status" value="1"/>
</dbReference>
<keyword evidence="8" id="KW-0934">Plastid</keyword>
<dbReference type="KEGG" id="mng:MNEG_9623"/>
<keyword evidence="5 8" id="KW-0249">Electron transport</keyword>
<dbReference type="EMBL" id="KK102219">
    <property type="protein sequence ID" value="KIY98339.1"/>
    <property type="molecule type" value="Genomic_DNA"/>
</dbReference>
<dbReference type="PANTHER" id="PTHR43112:SF21">
    <property type="entry name" value="FERREDOXIN"/>
    <property type="match status" value="1"/>
</dbReference>
<evidence type="ECO:0000313" key="12">
    <source>
        <dbReference type="Proteomes" id="UP000054498"/>
    </source>
</evidence>
<proteinExistence type="inferred from homology"/>
<keyword evidence="4 8" id="KW-0479">Metal-binding</keyword>
<feature type="compositionally biased region" description="Low complexity" evidence="9">
    <location>
        <begin position="12"/>
        <end position="23"/>
    </location>
</feature>
<dbReference type="CDD" id="cd00207">
    <property type="entry name" value="fer2"/>
    <property type="match status" value="1"/>
</dbReference>
<keyword evidence="7 8" id="KW-0411">Iron-sulfur</keyword>
<dbReference type="GeneID" id="25742498"/>
<accession>A0A0D2M441</accession>
<dbReference type="InterPro" id="IPR001041">
    <property type="entry name" value="2Fe-2S_ferredoxin-type"/>
</dbReference>
<dbReference type="SUPFAM" id="SSF54292">
    <property type="entry name" value="2Fe-2S ferredoxin-like"/>
    <property type="match status" value="1"/>
</dbReference>
<evidence type="ECO:0000313" key="11">
    <source>
        <dbReference type="EMBL" id="KIY98339.1"/>
    </source>
</evidence>
<dbReference type="RefSeq" id="XP_013897359.1">
    <property type="nucleotide sequence ID" value="XM_014041905.1"/>
</dbReference>
<keyword evidence="8" id="KW-0150">Chloroplast</keyword>
<dbReference type="PROSITE" id="PS00197">
    <property type="entry name" value="2FE2S_FER_1"/>
    <property type="match status" value="1"/>
</dbReference>
<dbReference type="InterPro" id="IPR036010">
    <property type="entry name" value="2Fe-2S_ferredoxin-like_sf"/>
</dbReference>
<feature type="region of interest" description="Disordered" evidence="9">
    <location>
        <begin position="1"/>
        <end position="38"/>
    </location>
</feature>
<dbReference type="AlphaFoldDB" id="A0A0D2M441"/>
<feature type="compositionally biased region" description="Basic residues" evidence="9">
    <location>
        <begin position="24"/>
        <end position="38"/>
    </location>
</feature>
<evidence type="ECO:0000259" key="10">
    <source>
        <dbReference type="PROSITE" id="PS51085"/>
    </source>
</evidence>
<feature type="domain" description="2Fe-2S ferredoxin-type" evidence="10">
    <location>
        <begin position="67"/>
        <end position="162"/>
    </location>
</feature>
<dbReference type="GO" id="GO:0009055">
    <property type="term" value="F:electron transfer activity"/>
    <property type="evidence" value="ECO:0007669"/>
    <property type="project" value="InterPro"/>
</dbReference>
<dbReference type="Gene3D" id="3.10.20.30">
    <property type="match status" value="1"/>
</dbReference>
<reference evidence="11 12" key="1">
    <citation type="journal article" date="2013" name="BMC Genomics">
        <title>Reconstruction of the lipid metabolism for the microalga Monoraphidium neglectum from its genome sequence reveals characteristics suitable for biofuel production.</title>
        <authorList>
            <person name="Bogen C."/>
            <person name="Al-Dilaimi A."/>
            <person name="Albersmeier A."/>
            <person name="Wichmann J."/>
            <person name="Grundmann M."/>
            <person name="Rupp O."/>
            <person name="Lauersen K.J."/>
            <person name="Blifernez-Klassen O."/>
            <person name="Kalinowski J."/>
            <person name="Goesmann A."/>
            <person name="Mussgnug J.H."/>
            <person name="Kruse O."/>
        </authorList>
    </citation>
    <scope>NUCLEOTIDE SEQUENCE [LARGE SCALE GENOMIC DNA]</scope>
    <source>
        <strain evidence="11 12">SAG 48.87</strain>
    </source>
</reference>
<dbReference type="Proteomes" id="UP000054498">
    <property type="component" value="Unassembled WGS sequence"/>
</dbReference>
<keyword evidence="6 8" id="KW-0408">Iron</keyword>